<dbReference type="SUPFAM" id="SSF52833">
    <property type="entry name" value="Thioredoxin-like"/>
    <property type="match status" value="1"/>
</dbReference>
<organism evidence="1 2">
    <name type="scientific">Myxacorys almedinensis A</name>
    <dbReference type="NCBI Taxonomy" id="2690445"/>
    <lineage>
        <taxon>Bacteria</taxon>
        <taxon>Bacillati</taxon>
        <taxon>Cyanobacteriota</taxon>
        <taxon>Cyanophyceae</taxon>
        <taxon>Leptolyngbyales</taxon>
        <taxon>Leptolyngbyaceae</taxon>
        <taxon>Myxacorys</taxon>
        <taxon>Myxacorys almedinensis</taxon>
    </lineage>
</organism>
<comment type="caution">
    <text evidence="1">The sequence shown here is derived from an EMBL/GenBank/DDBJ whole genome shotgun (WGS) entry which is preliminary data.</text>
</comment>
<proteinExistence type="predicted"/>
<dbReference type="InterPro" id="IPR010350">
    <property type="entry name" value="Aim32/Apd1-like_bac"/>
</dbReference>
<sequence length="333" mass="38610">MPIDNSPSSCQFCSVISKTSGEDPIGSVEPSDYWLVMEMPLPWVPQRWLENPTLQPILMQIRSMRIEHEIKLRVMAIAPDHQYSQPGLTRVLFYRRPARLFAQFEKQEFLIPDAEVGHFTTTLLKHLLDQQSYDLSQFDRYQQDTSHIHELMICTHGNVDVACARFGYPIYQTLRQDYAAVSNGQLRVWRVSHFGGHQFAPTLVDLPEGRYWGHLEPEMLDLLVHRNGSVAGLRPFYRGWAGLGKFEQIAEREIWMQEGWDWLTYEKSGCVLAIDESNELWADVQIDFVRRNLPCAYKARVEVNGFVMTAHDSGKTPSFQEVKQYHVTHLVRV</sequence>
<dbReference type="AlphaFoldDB" id="A0A8J8CNH1"/>
<protein>
    <submittedName>
        <fullName evidence="1">Sucrase ferredoxin</fullName>
    </submittedName>
</protein>
<evidence type="ECO:0000313" key="1">
    <source>
        <dbReference type="EMBL" id="NDJ18422.1"/>
    </source>
</evidence>
<dbReference type="CDD" id="cd03062">
    <property type="entry name" value="TRX_Fd_Sucrase"/>
    <property type="match status" value="1"/>
</dbReference>
<reference evidence="1" key="1">
    <citation type="submission" date="2019-12" db="EMBL/GenBank/DDBJ databases">
        <title>High-Quality draft genome sequences of three cyanobacteria isolated from the limestone walls of the Old Cathedral of Coimbra.</title>
        <authorList>
            <person name="Tiago I."/>
            <person name="Soares F."/>
            <person name="Portugal A."/>
        </authorList>
    </citation>
    <scope>NUCLEOTIDE SEQUENCE</scope>
    <source>
        <strain evidence="1">A</strain>
    </source>
</reference>
<name>A0A8J8CNH1_9CYAN</name>
<keyword evidence="2" id="KW-1185">Reference proteome</keyword>
<dbReference type="InterPro" id="IPR036249">
    <property type="entry name" value="Thioredoxin-like_sf"/>
</dbReference>
<gene>
    <name evidence="1" type="ORF">GS601_14150</name>
</gene>
<dbReference type="EMBL" id="WVIE01000016">
    <property type="protein sequence ID" value="NDJ18422.1"/>
    <property type="molecule type" value="Genomic_DNA"/>
</dbReference>
<dbReference type="PIRSF" id="PIRSF035042">
    <property type="entry name" value="UCP035042_thirdx"/>
    <property type="match status" value="1"/>
</dbReference>
<dbReference type="Pfam" id="PF06999">
    <property type="entry name" value="Suc_Fer-like"/>
    <property type="match status" value="1"/>
</dbReference>
<dbReference type="Proteomes" id="UP000646053">
    <property type="component" value="Unassembled WGS sequence"/>
</dbReference>
<evidence type="ECO:0000313" key="2">
    <source>
        <dbReference type="Proteomes" id="UP000646053"/>
    </source>
</evidence>
<accession>A0A8J8CNH1</accession>
<dbReference type="Gene3D" id="3.40.30.10">
    <property type="entry name" value="Glutaredoxin"/>
    <property type="match status" value="1"/>
</dbReference>
<dbReference type="InterPro" id="IPR009737">
    <property type="entry name" value="Aim32/Apd1-like"/>
</dbReference>